<reference evidence="1" key="1">
    <citation type="submission" date="2021-05" db="EMBL/GenBank/DDBJ databases">
        <authorList>
            <person name="Pan Q."/>
            <person name="Jouanno E."/>
            <person name="Zahm M."/>
            <person name="Klopp C."/>
            <person name="Cabau C."/>
            <person name="Louis A."/>
            <person name="Berthelot C."/>
            <person name="Parey E."/>
            <person name="Roest Crollius H."/>
            <person name="Montfort J."/>
            <person name="Robinson-Rechavi M."/>
            <person name="Bouchez O."/>
            <person name="Lampietro C."/>
            <person name="Lopez Roques C."/>
            <person name="Donnadieu C."/>
            <person name="Postlethwait J."/>
            <person name="Bobe J."/>
            <person name="Dillon D."/>
            <person name="Chandos A."/>
            <person name="von Hippel F."/>
            <person name="Guiguen Y."/>
        </authorList>
    </citation>
    <scope>NUCLEOTIDE SEQUENCE</scope>
    <source>
        <strain evidence="1">YG-Jan2019</strain>
    </source>
</reference>
<comment type="caution">
    <text evidence="1">The sequence shown here is derived from an EMBL/GenBank/DDBJ whole genome shotgun (WGS) entry which is preliminary data.</text>
</comment>
<gene>
    <name evidence="1" type="ORF">DPEC_G00264260</name>
</gene>
<evidence type="ECO:0000313" key="2">
    <source>
        <dbReference type="Proteomes" id="UP001157502"/>
    </source>
</evidence>
<evidence type="ECO:0000313" key="1">
    <source>
        <dbReference type="EMBL" id="KAJ7994281.1"/>
    </source>
</evidence>
<accession>A0ACC2FSH9</accession>
<protein>
    <submittedName>
        <fullName evidence="1">Uncharacterized protein</fullName>
    </submittedName>
</protein>
<dbReference type="Proteomes" id="UP001157502">
    <property type="component" value="Chromosome 23"/>
</dbReference>
<name>A0ACC2FSH9_DALPE</name>
<proteinExistence type="predicted"/>
<keyword evidence="2" id="KW-1185">Reference proteome</keyword>
<organism evidence="1 2">
    <name type="scientific">Dallia pectoralis</name>
    <name type="common">Alaska blackfish</name>
    <dbReference type="NCBI Taxonomy" id="75939"/>
    <lineage>
        <taxon>Eukaryota</taxon>
        <taxon>Metazoa</taxon>
        <taxon>Chordata</taxon>
        <taxon>Craniata</taxon>
        <taxon>Vertebrata</taxon>
        <taxon>Euteleostomi</taxon>
        <taxon>Actinopterygii</taxon>
        <taxon>Neopterygii</taxon>
        <taxon>Teleostei</taxon>
        <taxon>Protacanthopterygii</taxon>
        <taxon>Esociformes</taxon>
        <taxon>Umbridae</taxon>
        <taxon>Dallia</taxon>
    </lineage>
</organism>
<sequence length="327" mass="36738">MDAERNGTDYDYIDTLNQSAPSNVSPDIYNMFLIRTCIRVTFLVVYSATISMGLLLNSAVIFMTVKRRHNKKLRQRPFVLGLAVTHLVFCLFTPLYLISAWNNFSWTFEKAACKLGSYVMFVNMFSGSLMITFWNVRWCVPACFGRHMSTNMVLLSWSAGAILSTPSLLSRDVQYTVDGDVCMDNYDYSSNIQVSKEGRQRMWAVVLCRFLFGLLLPLAVTCFSRCCMNSSGSSKGNSPVVRPVTIAHFLCWAPVLCLSVLQVTVRNNQTWVTYALSSATALSVVNSCLYPVISIFQGQKELNVLARPEVPAQIIHDREEGEKESLA</sequence>
<dbReference type="EMBL" id="CM055750">
    <property type="protein sequence ID" value="KAJ7994281.1"/>
    <property type="molecule type" value="Genomic_DNA"/>
</dbReference>